<evidence type="ECO:0000313" key="3">
    <source>
        <dbReference type="Proteomes" id="UP000614200"/>
    </source>
</evidence>
<gene>
    <name evidence="2" type="ORF">ISU02_15475</name>
</gene>
<comment type="caution">
    <text evidence="2">The sequence shown here is derived from an EMBL/GenBank/DDBJ whole genome shotgun (WGS) entry which is preliminary data.</text>
</comment>
<protein>
    <recommendedName>
        <fullName evidence="4">Flagellar protein</fullName>
    </recommendedName>
</protein>
<sequence>MTENKLGNLKNCKKCNRLFAAPDASSSLCSRCNEAIDDDFTKVREYIYDNPTSGVKDVSIGTGVSTEAILKWIRDGKIVLGANALISFCERCGEVVNGGGRFCPKCIRSLTDGLKAGMDSNDSHRPRGGMHIREKNNLKKD</sequence>
<name>A0ABR9ZVL6_9FIRM</name>
<dbReference type="EMBL" id="JADKNH010000009">
    <property type="protein sequence ID" value="MBF4694510.1"/>
    <property type="molecule type" value="Genomic_DNA"/>
</dbReference>
<feature type="compositionally biased region" description="Basic and acidic residues" evidence="1">
    <location>
        <begin position="121"/>
        <end position="141"/>
    </location>
</feature>
<evidence type="ECO:0000313" key="2">
    <source>
        <dbReference type="EMBL" id="MBF4694510.1"/>
    </source>
</evidence>
<accession>A0ABR9ZVL6</accession>
<dbReference type="Proteomes" id="UP000614200">
    <property type="component" value="Unassembled WGS sequence"/>
</dbReference>
<evidence type="ECO:0008006" key="4">
    <source>
        <dbReference type="Google" id="ProtNLM"/>
    </source>
</evidence>
<feature type="region of interest" description="Disordered" evidence="1">
    <location>
        <begin position="117"/>
        <end position="141"/>
    </location>
</feature>
<reference evidence="2 3" key="1">
    <citation type="submission" date="2020-11" db="EMBL/GenBank/DDBJ databases">
        <title>Fusibacter basophilias sp. nov.</title>
        <authorList>
            <person name="Qiu D."/>
        </authorList>
    </citation>
    <scope>NUCLEOTIDE SEQUENCE [LARGE SCALE GENOMIC DNA]</scope>
    <source>
        <strain evidence="2 3">Q10-2</strain>
    </source>
</reference>
<dbReference type="RefSeq" id="WP_194702744.1">
    <property type="nucleotide sequence ID" value="NZ_JADKNH010000009.1"/>
</dbReference>
<keyword evidence="3" id="KW-1185">Reference proteome</keyword>
<organism evidence="2 3">
    <name type="scientific">Fusibacter ferrireducens</name>
    <dbReference type="NCBI Taxonomy" id="2785058"/>
    <lineage>
        <taxon>Bacteria</taxon>
        <taxon>Bacillati</taxon>
        <taxon>Bacillota</taxon>
        <taxon>Clostridia</taxon>
        <taxon>Eubacteriales</taxon>
        <taxon>Eubacteriales Family XII. Incertae Sedis</taxon>
        <taxon>Fusibacter</taxon>
    </lineage>
</organism>
<proteinExistence type="predicted"/>
<evidence type="ECO:0000256" key="1">
    <source>
        <dbReference type="SAM" id="MobiDB-lite"/>
    </source>
</evidence>